<feature type="region of interest" description="Disordered" evidence="1">
    <location>
        <begin position="459"/>
        <end position="484"/>
    </location>
</feature>
<feature type="compositionally biased region" description="Low complexity" evidence="1">
    <location>
        <begin position="335"/>
        <end position="348"/>
    </location>
</feature>
<dbReference type="PANTHER" id="PTHR12247">
    <property type="entry name" value="POLYCOMB GROUP PROTEIN"/>
    <property type="match status" value="1"/>
</dbReference>
<dbReference type="Pfam" id="PF00536">
    <property type="entry name" value="SAM_1"/>
    <property type="match status" value="1"/>
</dbReference>
<feature type="compositionally biased region" description="Low complexity" evidence="1">
    <location>
        <begin position="467"/>
        <end position="484"/>
    </location>
</feature>
<feature type="compositionally biased region" description="Polar residues" evidence="1">
    <location>
        <begin position="311"/>
        <end position="322"/>
    </location>
</feature>
<dbReference type="AlphaFoldDB" id="A0A8X6K6R8"/>
<evidence type="ECO:0000259" key="2">
    <source>
        <dbReference type="PROSITE" id="PS50105"/>
    </source>
</evidence>
<dbReference type="InterPro" id="IPR001660">
    <property type="entry name" value="SAM"/>
</dbReference>
<reference evidence="3" key="1">
    <citation type="submission" date="2020-07" db="EMBL/GenBank/DDBJ databases">
        <title>Multicomponent nature underlies the extraordinary mechanical properties of spider dragline silk.</title>
        <authorList>
            <person name="Kono N."/>
            <person name="Nakamura H."/>
            <person name="Mori M."/>
            <person name="Yoshida Y."/>
            <person name="Ohtoshi R."/>
            <person name="Malay A.D."/>
            <person name="Moran D.A.P."/>
            <person name="Tomita M."/>
            <person name="Numata K."/>
            <person name="Arakawa K."/>
        </authorList>
    </citation>
    <scope>NUCLEOTIDE SEQUENCE</scope>
</reference>
<dbReference type="PANTHER" id="PTHR12247:SF138">
    <property type="entry name" value="POLYHOMEOTIC DISTAL, ISOFORM A-RELATED"/>
    <property type="match status" value="1"/>
</dbReference>
<keyword evidence="4" id="KW-1185">Reference proteome</keyword>
<feature type="compositionally biased region" description="Basic and acidic residues" evidence="1">
    <location>
        <begin position="715"/>
        <end position="727"/>
    </location>
</feature>
<dbReference type="SMART" id="SM00454">
    <property type="entry name" value="SAM"/>
    <property type="match status" value="1"/>
</dbReference>
<sequence length="734" mass="81263">MRLTEVTATLTSSSGNIQHSQIFLKNAHCCSRRSLFKRRKGFLRDHALTDLRLGLGFNHRSWSLSSHVLTLKLGQNHADSFANFEVLKCIEDFQIPALVNRETPSEQWTHMPYRTPMQHDPASQRNRASKTSEKTGKRESNALALLARFCNAECFSLAGLPIRKRINRKRINNSRKFKMNVARKQNSDTKHWNYHIKHHKNLLQHIKLFLTVFNTSINILKILVPNKLHLDPVNNNPEARKGKQLTSIIDQLTINKTKDAVPNSKRKKKDAQTWLQLLKTDDLVLPSNLVSSCEGQQSSSWRQCEMPTDALASSSTGHNSNAPPKADRGTPDAESSSSPSISPHSPSPGRGFPTLLAPTFGGLRVNSVAPFSPPPGLERFSPATGNPAIKQMELMTRNYSDFMRCLAAKYNQNNNQESFSMPQSNGLMRGYDASFPYKGGSPFLIRNTDDGNGGGCLSTGINRKLDSQNSPNSSENRNNCNNINSSNTPLSSASCGISDFSSSQTLLNLVRTASAQSASQLENYLKGAVKRSADGENRLDPLDLTVGAVKRPKLDLCRDLFHTDTDATLTSAGDSNARTLSLAASKPAWMSLLDKRMQSQTSSSRTSPKIQITERSRCVSLCVEKSCSSQSEASDLSHWTVEDVVKFVSSVDTCSEYAERFREESIDGTTLPLLTEDHLTMHLGMKLGPALKLRSNLARRIGHCAVCMHCVHCHGEDSTDSRRHESSRSPTVSK</sequence>
<dbReference type="GO" id="GO:0045892">
    <property type="term" value="P:negative regulation of DNA-templated transcription"/>
    <property type="evidence" value="ECO:0007669"/>
    <property type="project" value="TreeGrafter"/>
</dbReference>
<dbReference type="Proteomes" id="UP000887116">
    <property type="component" value="Unassembled WGS sequence"/>
</dbReference>
<feature type="region of interest" description="Disordered" evidence="1">
    <location>
        <begin position="111"/>
        <end position="137"/>
    </location>
</feature>
<dbReference type="InterPro" id="IPR013761">
    <property type="entry name" value="SAM/pointed_sf"/>
</dbReference>
<dbReference type="OrthoDB" id="6433810at2759"/>
<evidence type="ECO:0000256" key="1">
    <source>
        <dbReference type="SAM" id="MobiDB-lite"/>
    </source>
</evidence>
<dbReference type="GO" id="GO:0035102">
    <property type="term" value="C:PRC1 complex"/>
    <property type="evidence" value="ECO:0007669"/>
    <property type="project" value="TreeGrafter"/>
</dbReference>
<comment type="caution">
    <text evidence="3">The sequence shown here is derived from an EMBL/GenBank/DDBJ whole genome shotgun (WGS) entry which is preliminary data.</text>
</comment>
<accession>A0A8X6K6R8</accession>
<evidence type="ECO:0000313" key="3">
    <source>
        <dbReference type="EMBL" id="GFR34041.1"/>
    </source>
</evidence>
<evidence type="ECO:0000313" key="4">
    <source>
        <dbReference type="Proteomes" id="UP000887116"/>
    </source>
</evidence>
<dbReference type="GO" id="GO:0042393">
    <property type="term" value="F:histone binding"/>
    <property type="evidence" value="ECO:0007669"/>
    <property type="project" value="TreeGrafter"/>
</dbReference>
<protein>
    <submittedName>
        <fullName evidence="3">Sterile alpha motif domain-containing protein 11</fullName>
    </submittedName>
</protein>
<dbReference type="Gene3D" id="1.10.150.50">
    <property type="entry name" value="Transcription Factor, Ets-1"/>
    <property type="match status" value="1"/>
</dbReference>
<proteinExistence type="predicted"/>
<feature type="region of interest" description="Disordered" evidence="1">
    <location>
        <begin position="715"/>
        <end position="734"/>
    </location>
</feature>
<feature type="region of interest" description="Disordered" evidence="1">
    <location>
        <begin position="309"/>
        <end position="356"/>
    </location>
</feature>
<name>A0A8X6K6R8_TRICU</name>
<dbReference type="GO" id="GO:0003682">
    <property type="term" value="F:chromatin binding"/>
    <property type="evidence" value="ECO:0007669"/>
    <property type="project" value="TreeGrafter"/>
</dbReference>
<gene>
    <name evidence="3" type="primary">SAMD11</name>
    <name evidence="3" type="ORF">TNCT_181332</name>
</gene>
<organism evidence="3 4">
    <name type="scientific">Trichonephila clavata</name>
    <name type="common">Joro spider</name>
    <name type="synonym">Nephila clavata</name>
    <dbReference type="NCBI Taxonomy" id="2740835"/>
    <lineage>
        <taxon>Eukaryota</taxon>
        <taxon>Metazoa</taxon>
        <taxon>Ecdysozoa</taxon>
        <taxon>Arthropoda</taxon>
        <taxon>Chelicerata</taxon>
        <taxon>Arachnida</taxon>
        <taxon>Araneae</taxon>
        <taxon>Araneomorphae</taxon>
        <taxon>Entelegynae</taxon>
        <taxon>Araneoidea</taxon>
        <taxon>Nephilidae</taxon>
        <taxon>Trichonephila</taxon>
    </lineage>
</organism>
<dbReference type="SUPFAM" id="SSF47769">
    <property type="entry name" value="SAM/Pointed domain"/>
    <property type="match status" value="1"/>
</dbReference>
<dbReference type="EMBL" id="BMAO01029807">
    <property type="protein sequence ID" value="GFR34041.1"/>
    <property type="molecule type" value="Genomic_DNA"/>
</dbReference>
<dbReference type="InterPro" id="IPR050548">
    <property type="entry name" value="PcG_chromatin_remod_factors"/>
</dbReference>
<dbReference type="PROSITE" id="PS50105">
    <property type="entry name" value="SAM_DOMAIN"/>
    <property type="match status" value="1"/>
</dbReference>
<feature type="domain" description="SAM" evidence="2">
    <location>
        <begin position="639"/>
        <end position="685"/>
    </location>
</feature>